<proteinExistence type="predicted"/>
<dbReference type="InterPro" id="IPR042099">
    <property type="entry name" value="ANL_N_sf"/>
</dbReference>
<dbReference type="InterPro" id="IPR045851">
    <property type="entry name" value="AMP-bd_C_sf"/>
</dbReference>
<dbReference type="Gene3D" id="3.30.300.30">
    <property type="match status" value="1"/>
</dbReference>
<dbReference type="Pfam" id="PF00501">
    <property type="entry name" value="AMP-binding"/>
    <property type="match status" value="1"/>
</dbReference>
<feature type="domain" description="AMP-binding enzyme C-terminal" evidence="2">
    <location>
        <begin position="414"/>
        <end position="492"/>
    </location>
</feature>
<feature type="domain" description="AMP-dependent synthetase/ligase" evidence="1">
    <location>
        <begin position="6"/>
        <end position="355"/>
    </location>
</feature>
<keyword evidence="4" id="KW-1185">Reference proteome</keyword>
<organism evidence="3 4">
    <name type="scientific">Novosphingobium pokkalii</name>
    <dbReference type="NCBI Taxonomy" id="1770194"/>
    <lineage>
        <taxon>Bacteria</taxon>
        <taxon>Pseudomonadati</taxon>
        <taxon>Pseudomonadota</taxon>
        <taxon>Alphaproteobacteria</taxon>
        <taxon>Sphingomonadales</taxon>
        <taxon>Sphingomonadaceae</taxon>
        <taxon>Novosphingobium</taxon>
    </lineage>
</organism>
<comment type="caution">
    <text evidence="3">The sequence shown here is derived from an EMBL/GenBank/DDBJ whole genome shotgun (WGS) entry which is preliminary data.</text>
</comment>
<dbReference type="InterPro" id="IPR020845">
    <property type="entry name" value="AMP-binding_CS"/>
</dbReference>
<evidence type="ECO:0000313" key="3">
    <source>
        <dbReference type="EMBL" id="MFC3671851.1"/>
    </source>
</evidence>
<dbReference type="Proteomes" id="UP001595683">
    <property type="component" value="Unassembled WGS sequence"/>
</dbReference>
<reference evidence="4" key="1">
    <citation type="journal article" date="2019" name="Int. J. Syst. Evol. Microbiol.">
        <title>The Global Catalogue of Microorganisms (GCM) 10K type strain sequencing project: providing services to taxonomists for standard genome sequencing and annotation.</title>
        <authorList>
            <consortium name="The Broad Institute Genomics Platform"/>
            <consortium name="The Broad Institute Genome Sequencing Center for Infectious Disease"/>
            <person name="Wu L."/>
            <person name="Ma J."/>
        </authorList>
    </citation>
    <scope>NUCLEOTIDE SEQUENCE [LARGE SCALE GENOMIC DNA]</scope>
    <source>
        <strain evidence="4">KCTC 42224</strain>
    </source>
</reference>
<dbReference type="PANTHER" id="PTHR43767">
    <property type="entry name" value="LONG-CHAIN-FATTY-ACID--COA LIGASE"/>
    <property type="match status" value="1"/>
</dbReference>
<dbReference type="InterPro" id="IPR050237">
    <property type="entry name" value="ATP-dep_AMP-bd_enzyme"/>
</dbReference>
<evidence type="ECO:0000313" key="4">
    <source>
        <dbReference type="Proteomes" id="UP001595683"/>
    </source>
</evidence>
<dbReference type="PROSITE" id="PS00455">
    <property type="entry name" value="AMP_BINDING"/>
    <property type="match status" value="1"/>
</dbReference>
<accession>A0ABV7V598</accession>
<sequence>MHPSEFARATPDKAAIIMAGSGETVTFAQLEARSNQGAHLLRGAGLQPGAVVALMLENDARYLEITCAAHRAGLYFVCLSTRLAPAEIAYILQDSGAQMLIASGTLAPLLHAVADAAPPLRYTLGPAVPGWQAWEEATAALPTTPIADERAGIDMLYSSGTTGRPKGIKPPLPADPAITTPSPLGTVCARLGFGADTIYLNPAPLYHAAPLRWCREVLALGGTVVIMEKFDPEAALALIERHRVTHSQWVPTHFVRMLKLPEEARARHDCTSLRLAIHAAAPCPVPVKQAMIDWWGPILMEYYSGTEAIGMTLITAPEWLAHPGSVGRAMIGTLYICDEDDNPLPPRQEGLVCFADGPTFAYHNDPEKTAAAHNRHGWATFGDVGWLDEEGYLTLTDRKSFMIISGGVNIYPQEIENALVVHPRIADAAVVGAPDAEMGECVVAVIQPMDMAEATPAFAQEVIDWLRQQLSGVKIPRRVEFMAQLPRHPTGKLYKRLLHDRYRQPGGAPETLLSLR</sequence>
<gene>
    <name evidence="3" type="ORF">ACFOOT_10485</name>
</gene>
<dbReference type="EMBL" id="JBHRYE010000015">
    <property type="protein sequence ID" value="MFC3671851.1"/>
    <property type="molecule type" value="Genomic_DNA"/>
</dbReference>
<dbReference type="Pfam" id="PF13193">
    <property type="entry name" value="AMP-binding_C"/>
    <property type="match status" value="1"/>
</dbReference>
<dbReference type="SUPFAM" id="SSF56801">
    <property type="entry name" value="Acetyl-CoA synthetase-like"/>
    <property type="match status" value="1"/>
</dbReference>
<dbReference type="InterPro" id="IPR000873">
    <property type="entry name" value="AMP-dep_synth/lig_dom"/>
</dbReference>
<evidence type="ECO:0000259" key="2">
    <source>
        <dbReference type="Pfam" id="PF13193"/>
    </source>
</evidence>
<dbReference type="Gene3D" id="3.40.50.12780">
    <property type="entry name" value="N-terminal domain of ligase-like"/>
    <property type="match status" value="1"/>
</dbReference>
<evidence type="ECO:0000259" key="1">
    <source>
        <dbReference type="Pfam" id="PF00501"/>
    </source>
</evidence>
<dbReference type="PANTHER" id="PTHR43767:SF1">
    <property type="entry name" value="NONRIBOSOMAL PEPTIDE SYNTHASE PES1 (EUROFUNG)-RELATED"/>
    <property type="match status" value="1"/>
</dbReference>
<name>A0ABV7V598_9SPHN</name>
<protein>
    <submittedName>
        <fullName evidence="3">Acyl-CoA synthetase</fullName>
    </submittedName>
</protein>
<dbReference type="RefSeq" id="WP_191326004.1">
    <property type="nucleotide sequence ID" value="NZ_BMZP01000026.1"/>
</dbReference>
<dbReference type="InterPro" id="IPR025110">
    <property type="entry name" value="AMP-bd_C"/>
</dbReference>